<evidence type="ECO:0000256" key="1">
    <source>
        <dbReference type="SAM" id="MobiDB-lite"/>
    </source>
</evidence>
<gene>
    <name evidence="3" type="ORF">ZYGM_004854</name>
</gene>
<feature type="region of interest" description="Disordered" evidence="1">
    <location>
        <begin position="1"/>
        <end position="22"/>
    </location>
</feature>
<feature type="compositionally biased region" description="Polar residues" evidence="1">
    <location>
        <begin position="712"/>
        <end position="727"/>
    </location>
</feature>
<sequence length="1171" mass="134764">MVKKRKSKVNGNNNNNINREENISLQTSKEEDLLDLKIISLEELLTERALSYDARFEFLHGLLRDPKSWRDPQLKYSLLLEMVIVALLTTKAGFSVLTLLKPANSNPSIPRCVSNQRKWLAQVERKGKLHFDLVCQWQSDDDTFLKFLNFLLKNEDVCLSYENLNQCEWKLPLSFLIPSKYRAAELILDPSYNLLVDYILAVWPLCEKWLRRAISYGNGVHFKRTIFNYNRIHDFSGNFTWYSLQSESNNYPLVSQQVLFDLIDTDSKELESSAQLKSKDEEEKIEILNQIRSAIQDVSSISSSNGFFGDAGHSALEEHSSNYHHQINQNEQVFSFDLNQDGSLELPNLVSHAAVRHEILMKVLKLSNSSSPLLQLQFKILTGLADPLTQPAPNDKHVISLDLLYQMFLGFLAPEIQRTLELEEGCDWRFHVCFNMQKIIDSSLVRLNFDDFERLNSINNSDDNVDWRSQLDKWLPHGFNTQDLELICMVDIIAVYTIYKLYEHLPIQLNPFLSSLISLWKNLTCVILLGLEIDRIEEELETFDTPLMVRATIRSSAALRAIVATVLNGHIEATKHDIKHESLNTFMSPHGRKLCQGALYAELRSHAAALLALGSELEDVTDLFSDLQPGDRFDEDVRYMFEYEFEDYNDLSSKEEDYSGFDKYEDYTDNSRTHARKGFGRRCNCIFDDDEMLEDEEYENEYEGQKAPKQILPQQNPTTSVSMSTTGKPHAVRSRGSFEFDYSGKDWRDIPRMSNLYYSPGYPFVENLDPDIIISLTNKAANESLTKTESLLLLGSVATCVKNEQDELVLGNITELHHQNGNRGSQVIDKLKDISPDDIYEMWCKNSTFEKMVYCNHEVAWRLMDEMLMCSGFRRVLIWFITHMELNHSLIHYIFELVMGLRKSFDDNSESDNRDESISEMSKGISEIRTSLPFSRQGSIQLSNIETKMLLQEFFTNAAIFLTEKSKEWIGEEPIKDDISIDNGENSNVSLYAVGLMKLICLMVRAFIKKGKFDFRESECVFELQTLLMNWIAIIPEAKDLFFELKALVAEVHNDAMDREELSNDPAMSTEKQSSIIENDNINGQETVNSEYNQKLISLLSPVVHRREENAAVVALRNFIKKYSFDTTVPLIGRKVVYEGSEILPLPESEAPVSLLDYLVDNYPPNLKHYE</sequence>
<dbReference type="OrthoDB" id="3980110at2759"/>
<accession>A0A4C2E6Y6</accession>
<feature type="transmembrane region" description="Helical" evidence="2">
    <location>
        <begin position="78"/>
        <end position="100"/>
    </location>
</feature>
<keyword evidence="4" id="KW-1185">Reference proteome</keyword>
<keyword evidence="2" id="KW-0472">Membrane</keyword>
<dbReference type="AlphaFoldDB" id="A0A4C2E6Y6"/>
<dbReference type="Proteomes" id="UP000301737">
    <property type="component" value="Unassembled WGS sequence"/>
</dbReference>
<comment type="caution">
    <text evidence="3">The sequence shown here is derived from an EMBL/GenBank/DDBJ whole genome shotgun (WGS) entry which is preliminary data.</text>
</comment>
<reference evidence="3 4" key="1">
    <citation type="submission" date="2019-01" db="EMBL/GenBank/DDBJ databases">
        <title>Draft Genome Sequencing of Zygosaccharomyces mellis Ca-7.</title>
        <authorList>
            <person name="Shiwa Y."/>
            <person name="Kanesaki Y."/>
            <person name="Ishige T."/>
            <person name="Mura K."/>
            <person name="Hori T."/>
            <person name="Tamura T."/>
        </authorList>
    </citation>
    <scope>NUCLEOTIDE SEQUENCE [LARGE SCALE GENOMIC DNA]</scope>
    <source>
        <strain evidence="3 4">Ca-7</strain>
    </source>
</reference>
<keyword evidence="2" id="KW-0812">Transmembrane</keyword>
<evidence type="ECO:0000313" key="4">
    <source>
        <dbReference type="Proteomes" id="UP000301737"/>
    </source>
</evidence>
<name>A0A4C2E6Y6_9SACH</name>
<evidence type="ECO:0000256" key="2">
    <source>
        <dbReference type="SAM" id="Phobius"/>
    </source>
</evidence>
<keyword evidence="2" id="KW-1133">Transmembrane helix</keyword>
<evidence type="ECO:0000313" key="3">
    <source>
        <dbReference type="EMBL" id="GCE97758.1"/>
    </source>
</evidence>
<feature type="region of interest" description="Disordered" evidence="1">
    <location>
        <begin position="712"/>
        <end position="732"/>
    </location>
</feature>
<organism evidence="3 4">
    <name type="scientific">Zygosaccharomyces mellis</name>
    <dbReference type="NCBI Taxonomy" id="42258"/>
    <lineage>
        <taxon>Eukaryota</taxon>
        <taxon>Fungi</taxon>
        <taxon>Dikarya</taxon>
        <taxon>Ascomycota</taxon>
        <taxon>Saccharomycotina</taxon>
        <taxon>Saccharomycetes</taxon>
        <taxon>Saccharomycetales</taxon>
        <taxon>Saccharomycetaceae</taxon>
        <taxon>Zygosaccharomyces</taxon>
    </lineage>
</organism>
<proteinExistence type="predicted"/>
<protein>
    <submittedName>
        <fullName evidence="3">Uncharacterized protein</fullName>
    </submittedName>
</protein>
<dbReference type="EMBL" id="BIMX01000002">
    <property type="protein sequence ID" value="GCE97758.1"/>
    <property type="molecule type" value="Genomic_DNA"/>
</dbReference>